<keyword evidence="4" id="KW-0408">Iron</keyword>
<accession>A0A3A3GI27</accession>
<evidence type="ECO:0000313" key="8">
    <source>
        <dbReference type="Proteomes" id="UP000266177"/>
    </source>
</evidence>
<dbReference type="SUPFAM" id="SSF51905">
    <property type="entry name" value="FAD/NAD(P)-binding domain"/>
    <property type="match status" value="1"/>
</dbReference>
<keyword evidence="2" id="KW-0479">Metal-binding</keyword>
<dbReference type="Proteomes" id="UP000266177">
    <property type="component" value="Unassembled WGS sequence"/>
</dbReference>
<dbReference type="Pfam" id="PF12831">
    <property type="entry name" value="FAD_oxidored"/>
    <property type="match status" value="1"/>
</dbReference>
<dbReference type="InterPro" id="IPR036188">
    <property type="entry name" value="FAD/NAD-bd_sf"/>
</dbReference>
<dbReference type="InterPro" id="IPR039650">
    <property type="entry name" value="HdrA-like"/>
</dbReference>
<gene>
    <name evidence="7" type="ORF">DQX05_12290</name>
</gene>
<evidence type="ECO:0000256" key="2">
    <source>
        <dbReference type="ARBA" id="ARBA00022723"/>
    </source>
</evidence>
<keyword evidence="6" id="KW-0732">Signal</keyword>
<evidence type="ECO:0000256" key="4">
    <source>
        <dbReference type="ARBA" id="ARBA00023004"/>
    </source>
</evidence>
<evidence type="ECO:0000256" key="1">
    <source>
        <dbReference type="ARBA" id="ARBA00022485"/>
    </source>
</evidence>
<organism evidence="7 8">
    <name type="scientific">Paenibacillus thiaminolyticus</name>
    <name type="common">Bacillus thiaminolyticus</name>
    <dbReference type="NCBI Taxonomy" id="49283"/>
    <lineage>
        <taxon>Bacteria</taxon>
        <taxon>Bacillati</taxon>
        <taxon>Bacillota</taxon>
        <taxon>Bacilli</taxon>
        <taxon>Bacillales</taxon>
        <taxon>Paenibacillaceae</taxon>
        <taxon>Paenibacillus</taxon>
    </lineage>
</organism>
<feature type="signal peptide" evidence="6">
    <location>
        <begin position="1"/>
        <end position="32"/>
    </location>
</feature>
<evidence type="ECO:0000256" key="6">
    <source>
        <dbReference type="SAM" id="SignalP"/>
    </source>
</evidence>
<comment type="caution">
    <text evidence="7">The sequence shown here is derived from an EMBL/GenBank/DDBJ whole genome shotgun (WGS) entry which is preliminary data.</text>
</comment>
<protein>
    <submittedName>
        <fullName evidence="7">FAD-dependent oxidoreductase</fullName>
    </submittedName>
</protein>
<keyword evidence="1" id="KW-0004">4Fe-4S</keyword>
<keyword evidence="3" id="KW-0560">Oxidoreductase</keyword>
<evidence type="ECO:0000313" key="7">
    <source>
        <dbReference type="EMBL" id="RJG23792.1"/>
    </source>
</evidence>
<dbReference type="PANTHER" id="PTHR43498:SF1">
    <property type="entry name" value="COB--COM HETERODISULFIDE REDUCTASE IRON-SULFUR SUBUNIT A"/>
    <property type="match status" value="1"/>
</dbReference>
<feature type="chain" id="PRO_5038938958" evidence="6">
    <location>
        <begin position="33"/>
        <end position="484"/>
    </location>
</feature>
<dbReference type="OrthoDB" id="9777740at2"/>
<reference evidence="7 8" key="1">
    <citation type="submission" date="2018-09" db="EMBL/GenBank/DDBJ databases">
        <title>Paenibacillus SK2017-BO5.</title>
        <authorList>
            <person name="Piskunova J.V."/>
            <person name="Dubiley S.A."/>
            <person name="Severinov K.V."/>
        </authorList>
    </citation>
    <scope>NUCLEOTIDE SEQUENCE [LARGE SCALE GENOMIC DNA]</scope>
    <source>
        <strain evidence="7 8">BO5</strain>
    </source>
</reference>
<keyword evidence="5" id="KW-0411">Iron-sulfur</keyword>
<dbReference type="Gene3D" id="3.50.50.60">
    <property type="entry name" value="FAD/NAD(P)-binding domain"/>
    <property type="match status" value="1"/>
</dbReference>
<sequence>MKQSQSRTIFIRCMMLLFAAVLVAASVPPAGAAAAPAKSSCGTGCTRYDVVVIGSEIQGVLLAKAARDLGLKVIILDPRSKPGGELIQGQMIVLDQPNDNQRRSLVQGEIRRLFNGYNAGTIRKEEEFDRYFQSVSKNIPIQSSIRIEAVDVVPRGKEKAIRSLTYRTKEGKQYKAEAEYFVENTDFNPLTGKLEVKRIPGMESIHKSKKPDHMAATLMLRFNNVDWNELHQQVLLDYPLTNVQKKYGPNTYVDWNTATGFSNLTFQYKPKDDQLTFRGINSTYQRNGQVIMNALLIFNVDPANPESVRSAVEKGKAEALHILKFLQEHIPGYKNAELDGFPDYLYIRDYNRFETDYILDYPDVMSGRMFWDNVSIGGYSVDLQAVRAIPKGIGFGTPNRYGMPLRSFQLKSYENVLVVGKNVGSTIKAYGTARIMPNTALAAETIGIILGKELKHKRLKQLTHADFQRIHKYLERNYGIVLNR</sequence>
<dbReference type="RefSeq" id="WP_119793915.1">
    <property type="nucleotide sequence ID" value="NZ_QYZD01000009.1"/>
</dbReference>
<dbReference type="GO" id="GO:0051539">
    <property type="term" value="F:4 iron, 4 sulfur cluster binding"/>
    <property type="evidence" value="ECO:0007669"/>
    <property type="project" value="UniProtKB-KW"/>
</dbReference>
<dbReference type="PANTHER" id="PTHR43498">
    <property type="entry name" value="FERREDOXIN:COB-COM HETERODISULFIDE REDUCTASE SUBUNIT A"/>
    <property type="match status" value="1"/>
</dbReference>
<dbReference type="GO" id="GO:0046872">
    <property type="term" value="F:metal ion binding"/>
    <property type="evidence" value="ECO:0007669"/>
    <property type="project" value="UniProtKB-KW"/>
</dbReference>
<evidence type="ECO:0000256" key="3">
    <source>
        <dbReference type="ARBA" id="ARBA00023002"/>
    </source>
</evidence>
<dbReference type="GO" id="GO:0016491">
    <property type="term" value="F:oxidoreductase activity"/>
    <property type="evidence" value="ECO:0007669"/>
    <property type="project" value="UniProtKB-KW"/>
</dbReference>
<dbReference type="AlphaFoldDB" id="A0A3A3GI27"/>
<dbReference type="EMBL" id="QYZD01000009">
    <property type="protein sequence ID" value="RJG23792.1"/>
    <property type="molecule type" value="Genomic_DNA"/>
</dbReference>
<evidence type="ECO:0000256" key="5">
    <source>
        <dbReference type="ARBA" id="ARBA00023014"/>
    </source>
</evidence>
<proteinExistence type="predicted"/>
<name>A0A3A3GI27_PANTH</name>